<evidence type="ECO:0000256" key="1">
    <source>
        <dbReference type="SAM" id="Coils"/>
    </source>
</evidence>
<comment type="caution">
    <text evidence="2">The sequence shown here is derived from an EMBL/GenBank/DDBJ whole genome shotgun (WGS) entry which is preliminary data.</text>
</comment>
<gene>
    <name evidence="2" type="ORF">GCK32_020312</name>
</gene>
<dbReference type="Proteomes" id="UP001331761">
    <property type="component" value="Unassembled WGS sequence"/>
</dbReference>
<sequence length="72" mass="8602">MQREEYQASVADWRNRLEKTVADHLSSCAADMERNASVAREMREKTEEVERLQRLLETEKKQVQSVMQEWTM</sequence>
<keyword evidence="3" id="KW-1185">Reference proteome</keyword>
<dbReference type="AlphaFoldDB" id="A0AAN8GBW6"/>
<feature type="coiled-coil region" evidence="1">
    <location>
        <begin position="3"/>
        <end position="69"/>
    </location>
</feature>
<organism evidence="2 3">
    <name type="scientific">Trichostrongylus colubriformis</name>
    <name type="common">Black scour worm</name>
    <dbReference type="NCBI Taxonomy" id="6319"/>
    <lineage>
        <taxon>Eukaryota</taxon>
        <taxon>Metazoa</taxon>
        <taxon>Ecdysozoa</taxon>
        <taxon>Nematoda</taxon>
        <taxon>Chromadorea</taxon>
        <taxon>Rhabditida</taxon>
        <taxon>Rhabditina</taxon>
        <taxon>Rhabditomorpha</taxon>
        <taxon>Strongyloidea</taxon>
        <taxon>Trichostrongylidae</taxon>
        <taxon>Trichostrongylus</taxon>
    </lineage>
</organism>
<accession>A0AAN8GBW6</accession>
<feature type="non-terminal residue" evidence="2">
    <location>
        <position position="72"/>
    </location>
</feature>
<protein>
    <submittedName>
        <fullName evidence="2">Uncharacterized protein</fullName>
    </submittedName>
</protein>
<keyword evidence="1" id="KW-0175">Coiled coil</keyword>
<name>A0AAN8GBW6_TRICO</name>
<evidence type="ECO:0000313" key="2">
    <source>
        <dbReference type="EMBL" id="KAK5981593.1"/>
    </source>
</evidence>
<proteinExistence type="predicted"/>
<reference evidence="2 3" key="1">
    <citation type="submission" date="2019-10" db="EMBL/GenBank/DDBJ databases">
        <title>Assembly and Annotation for the nematode Trichostrongylus colubriformis.</title>
        <authorList>
            <person name="Martin J."/>
        </authorList>
    </citation>
    <scope>NUCLEOTIDE SEQUENCE [LARGE SCALE GENOMIC DNA]</scope>
    <source>
        <strain evidence="2">G859</strain>
        <tissue evidence="2">Whole worm</tissue>
    </source>
</reference>
<evidence type="ECO:0000313" key="3">
    <source>
        <dbReference type="Proteomes" id="UP001331761"/>
    </source>
</evidence>
<dbReference type="EMBL" id="WIXE01006112">
    <property type="protein sequence ID" value="KAK5981593.1"/>
    <property type="molecule type" value="Genomic_DNA"/>
</dbReference>